<dbReference type="SUPFAM" id="SSF54285">
    <property type="entry name" value="MoaD/ThiS"/>
    <property type="match status" value="1"/>
</dbReference>
<proteinExistence type="inferred from homology"/>
<evidence type="ECO:0000313" key="5">
    <source>
        <dbReference type="Proteomes" id="UP000066549"/>
    </source>
</evidence>
<dbReference type="Pfam" id="PF03658">
    <property type="entry name" value="Ub-RnfH"/>
    <property type="match status" value="1"/>
</dbReference>
<accession>A0A0H4JCM0</accession>
<name>A0A0H4JCM0_9PROT</name>
<feature type="region of interest" description="Disordered" evidence="3">
    <location>
        <begin position="84"/>
        <end position="111"/>
    </location>
</feature>
<dbReference type="HAMAP" id="MF_00460">
    <property type="entry name" value="UPF0125_RnfH"/>
    <property type="match status" value="1"/>
</dbReference>
<dbReference type="EMBL" id="CP011002">
    <property type="protein sequence ID" value="AKO66262.1"/>
    <property type="molecule type" value="Genomic_DNA"/>
</dbReference>
<dbReference type="PATRIC" id="fig|1623450.3.peg.1246"/>
<dbReference type="InterPro" id="IPR037021">
    <property type="entry name" value="RnfH_sf"/>
</dbReference>
<evidence type="ECO:0000313" key="4">
    <source>
        <dbReference type="EMBL" id="AKO66262.1"/>
    </source>
</evidence>
<dbReference type="InterPro" id="IPR016155">
    <property type="entry name" value="Mopterin_synth/thiamin_S_b"/>
</dbReference>
<organism evidence="4 5">
    <name type="scientific">Methylophilales bacterium MBRS-H7</name>
    <dbReference type="NCBI Taxonomy" id="1623450"/>
    <lineage>
        <taxon>Bacteria</taxon>
        <taxon>Pseudomonadati</taxon>
        <taxon>Pseudomonadota</taxon>
        <taxon>Betaproteobacteria</taxon>
        <taxon>Nitrosomonadales</taxon>
        <taxon>OM43 clade</taxon>
    </lineage>
</organism>
<evidence type="ECO:0000256" key="3">
    <source>
        <dbReference type="SAM" id="MobiDB-lite"/>
    </source>
</evidence>
<dbReference type="NCBIfam" id="NF002490">
    <property type="entry name" value="PRK01777.1"/>
    <property type="match status" value="1"/>
</dbReference>
<feature type="compositionally biased region" description="Basic and acidic residues" evidence="3">
    <location>
        <begin position="84"/>
        <end position="95"/>
    </location>
</feature>
<dbReference type="InterPro" id="IPR005346">
    <property type="entry name" value="RnfH"/>
</dbReference>
<protein>
    <recommendedName>
        <fullName evidence="2">UPF0125 protein VI33_06240</fullName>
    </recommendedName>
</protein>
<reference evidence="4 5" key="1">
    <citation type="submission" date="2015-03" db="EMBL/GenBank/DDBJ databases">
        <title>Comparative analysis of the OM43 clade including a novel species from Red Sea uncovers genomic and metabolic diversity among marine methylotrophs.</title>
        <authorList>
            <person name="Jimenez-Infante F."/>
            <person name="Ngugi D.K."/>
            <person name="Vinu M."/>
            <person name="Alam I."/>
            <person name="Kamau A."/>
            <person name="Blom J."/>
            <person name="Bajic V.B."/>
            <person name="Stingl U."/>
        </authorList>
    </citation>
    <scope>NUCLEOTIDE SEQUENCE [LARGE SCALE GENOMIC DNA]</scope>
    <source>
        <strain evidence="4 5">MBRSH7</strain>
    </source>
</reference>
<gene>
    <name evidence="4" type="ORF">VI33_06240</name>
</gene>
<comment type="similarity">
    <text evidence="1 2">Belongs to the UPF0125 (RnfH) family.</text>
</comment>
<dbReference type="Gene3D" id="3.10.20.280">
    <property type="entry name" value="RnfH-like"/>
    <property type="match status" value="1"/>
</dbReference>
<evidence type="ECO:0000256" key="1">
    <source>
        <dbReference type="ARBA" id="ARBA00010645"/>
    </source>
</evidence>
<evidence type="ECO:0000256" key="2">
    <source>
        <dbReference type="HAMAP-Rule" id="MF_00460"/>
    </source>
</evidence>
<dbReference type="PANTHER" id="PTHR37483:SF1">
    <property type="entry name" value="UPF0125 PROTEIN RATB"/>
    <property type="match status" value="1"/>
</dbReference>
<sequence length="111" mass="12488">MSDDHILIEVAFASPSKQLIIPINVKNGTTAREAIIKSGIKKEFPEINIDSDPIGIFGKHITYDQTLREKDRVEIYRPLIADPKEIRRQRAEQGKKMKKGGGNNEEDSSKA</sequence>
<dbReference type="AlphaFoldDB" id="A0A0H4JCM0"/>
<dbReference type="OrthoDB" id="9796575at2"/>
<keyword evidence="5" id="KW-1185">Reference proteome</keyword>
<dbReference type="PANTHER" id="PTHR37483">
    <property type="entry name" value="UPF0125 PROTEIN RATB"/>
    <property type="match status" value="1"/>
</dbReference>
<dbReference type="Proteomes" id="UP000066549">
    <property type="component" value="Chromosome"/>
</dbReference>